<gene>
    <name evidence="1" type="ORF">LCGC14_2548320</name>
</gene>
<dbReference type="AlphaFoldDB" id="A0A0F9DGR4"/>
<protein>
    <submittedName>
        <fullName evidence="1">Uncharacterized protein</fullName>
    </submittedName>
</protein>
<sequence length="126" mass="13346">MGVSFTKNDIAGDIAEGLLAEQGDGFQNAIQYEIQGFAGHALNTSANWFNAKNLPGIYEWLTLVALYGPGFANRSFARLGFKLVPLDAGEVDTSQLAGIQDAAQALGAEIQAVMDGASKPTLREVK</sequence>
<reference evidence="1" key="1">
    <citation type="journal article" date="2015" name="Nature">
        <title>Complex archaea that bridge the gap between prokaryotes and eukaryotes.</title>
        <authorList>
            <person name="Spang A."/>
            <person name="Saw J.H."/>
            <person name="Jorgensen S.L."/>
            <person name="Zaremba-Niedzwiedzka K."/>
            <person name="Martijn J."/>
            <person name="Lind A.E."/>
            <person name="van Eijk R."/>
            <person name="Schleper C."/>
            <person name="Guy L."/>
            <person name="Ettema T.J."/>
        </authorList>
    </citation>
    <scope>NUCLEOTIDE SEQUENCE</scope>
</reference>
<accession>A0A0F9DGR4</accession>
<organism evidence="1">
    <name type="scientific">marine sediment metagenome</name>
    <dbReference type="NCBI Taxonomy" id="412755"/>
    <lineage>
        <taxon>unclassified sequences</taxon>
        <taxon>metagenomes</taxon>
        <taxon>ecological metagenomes</taxon>
    </lineage>
</organism>
<dbReference type="EMBL" id="LAZR01041756">
    <property type="protein sequence ID" value="KKL11188.1"/>
    <property type="molecule type" value="Genomic_DNA"/>
</dbReference>
<evidence type="ECO:0000313" key="1">
    <source>
        <dbReference type="EMBL" id="KKL11188.1"/>
    </source>
</evidence>
<name>A0A0F9DGR4_9ZZZZ</name>
<proteinExistence type="predicted"/>
<comment type="caution">
    <text evidence="1">The sequence shown here is derived from an EMBL/GenBank/DDBJ whole genome shotgun (WGS) entry which is preliminary data.</text>
</comment>